<comment type="caution">
    <text evidence="7">The sequence shown here is derived from an EMBL/GenBank/DDBJ whole genome shotgun (WGS) entry which is preliminary data.</text>
</comment>
<dbReference type="Proteomes" id="UP000324376">
    <property type="component" value="Unassembled WGS sequence"/>
</dbReference>
<dbReference type="InterPro" id="IPR008969">
    <property type="entry name" value="CarboxyPept-like_regulatory"/>
</dbReference>
<dbReference type="Pfam" id="PF00691">
    <property type="entry name" value="OmpA"/>
    <property type="match status" value="1"/>
</dbReference>
<dbReference type="OrthoDB" id="9809364at2"/>
<dbReference type="Gene3D" id="1.25.40.10">
    <property type="entry name" value="Tetratricopeptide repeat domain"/>
    <property type="match status" value="1"/>
</dbReference>
<dbReference type="SUPFAM" id="SSF49464">
    <property type="entry name" value="Carboxypeptidase regulatory domain-like"/>
    <property type="match status" value="1"/>
</dbReference>
<evidence type="ECO:0000256" key="5">
    <source>
        <dbReference type="SAM" id="SignalP"/>
    </source>
</evidence>
<evidence type="ECO:0000259" key="6">
    <source>
        <dbReference type="PROSITE" id="PS51123"/>
    </source>
</evidence>
<gene>
    <name evidence="7" type="ORF">BD809_101189</name>
</gene>
<dbReference type="Gene3D" id="2.60.40.1120">
    <property type="entry name" value="Carboxypeptidase-like, regulatory domain"/>
    <property type="match status" value="1"/>
</dbReference>
<dbReference type="Gene3D" id="3.30.1330.60">
    <property type="entry name" value="OmpA-like domain"/>
    <property type="match status" value="1"/>
</dbReference>
<evidence type="ECO:0000256" key="1">
    <source>
        <dbReference type="ARBA" id="ARBA00004442"/>
    </source>
</evidence>
<dbReference type="PROSITE" id="PS51123">
    <property type="entry name" value="OMPA_2"/>
    <property type="match status" value="1"/>
</dbReference>
<dbReference type="PRINTS" id="PR01021">
    <property type="entry name" value="OMPADOMAIN"/>
</dbReference>
<accession>A0A5S5CEV5</accession>
<dbReference type="RefSeq" id="WP_148781069.1">
    <property type="nucleotide sequence ID" value="NZ_VNHU01000001.1"/>
</dbReference>
<dbReference type="PANTHER" id="PTHR30329:SF21">
    <property type="entry name" value="LIPOPROTEIN YIAD-RELATED"/>
    <property type="match status" value="1"/>
</dbReference>
<proteinExistence type="predicted"/>
<evidence type="ECO:0000256" key="4">
    <source>
        <dbReference type="PROSITE-ProRule" id="PRU00473"/>
    </source>
</evidence>
<dbReference type="InterPro" id="IPR006665">
    <property type="entry name" value="OmpA-like"/>
</dbReference>
<keyword evidence="2 4" id="KW-0472">Membrane</keyword>
<dbReference type="Pfam" id="PF13715">
    <property type="entry name" value="CarbopepD_reg_2"/>
    <property type="match status" value="1"/>
</dbReference>
<keyword evidence="3" id="KW-0998">Cell outer membrane</keyword>
<evidence type="ECO:0000313" key="8">
    <source>
        <dbReference type="Proteomes" id="UP000324376"/>
    </source>
</evidence>
<evidence type="ECO:0000256" key="2">
    <source>
        <dbReference type="ARBA" id="ARBA00023136"/>
    </source>
</evidence>
<name>A0A5S5CEV5_9FLAO</name>
<dbReference type="GO" id="GO:0009279">
    <property type="term" value="C:cell outer membrane"/>
    <property type="evidence" value="ECO:0007669"/>
    <property type="project" value="UniProtKB-SubCell"/>
</dbReference>
<dbReference type="SUPFAM" id="SSF81901">
    <property type="entry name" value="HCP-like"/>
    <property type="match status" value="1"/>
</dbReference>
<dbReference type="InterPro" id="IPR036737">
    <property type="entry name" value="OmpA-like_sf"/>
</dbReference>
<organism evidence="7 8">
    <name type="scientific">Aquimarina intermedia</name>
    <dbReference type="NCBI Taxonomy" id="350814"/>
    <lineage>
        <taxon>Bacteria</taxon>
        <taxon>Pseudomonadati</taxon>
        <taxon>Bacteroidota</taxon>
        <taxon>Flavobacteriia</taxon>
        <taxon>Flavobacteriales</taxon>
        <taxon>Flavobacteriaceae</taxon>
        <taxon>Aquimarina</taxon>
    </lineage>
</organism>
<feature type="chain" id="PRO_5024381450" evidence="5">
    <location>
        <begin position="19"/>
        <end position="642"/>
    </location>
</feature>
<dbReference type="InterPro" id="IPR011990">
    <property type="entry name" value="TPR-like_helical_dom_sf"/>
</dbReference>
<keyword evidence="8" id="KW-1185">Reference proteome</keyword>
<dbReference type="SUPFAM" id="SSF103088">
    <property type="entry name" value="OmpA-like"/>
    <property type="match status" value="1"/>
</dbReference>
<dbReference type="Pfam" id="PF07676">
    <property type="entry name" value="PD40"/>
    <property type="match status" value="1"/>
</dbReference>
<dbReference type="PANTHER" id="PTHR30329">
    <property type="entry name" value="STATOR ELEMENT OF FLAGELLAR MOTOR COMPLEX"/>
    <property type="match status" value="1"/>
</dbReference>
<protein>
    <submittedName>
        <fullName evidence="7">WD40 repeat protein</fullName>
    </submittedName>
</protein>
<evidence type="ECO:0000313" key="7">
    <source>
        <dbReference type="EMBL" id="TYP77042.1"/>
    </source>
</evidence>
<comment type="subcellular location">
    <subcellularLocation>
        <location evidence="1">Cell outer membrane</location>
    </subcellularLocation>
</comment>
<dbReference type="AlphaFoldDB" id="A0A5S5CEV5"/>
<dbReference type="EMBL" id="VNHU01000001">
    <property type="protein sequence ID" value="TYP77042.1"/>
    <property type="molecule type" value="Genomic_DNA"/>
</dbReference>
<feature type="domain" description="OmpA-like" evidence="6">
    <location>
        <begin position="520"/>
        <end position="642"/>
    </location>
</feature>
<dbReference type="SUPFAM" id="SSF82171">
    <property type="entry name" value="DPP6 N-terminal domain-like"/>
    <property type="match status" value="1"/>
</dbReference>
<feature type="signal peptide" evidence="5">
    <location>
        <begin position="1"/>
        <end position="18"/>
    </location>
</feature>
<evidence type="ECO:0000256" key="3">
    <source>
        <dbReference type="ARBA" id="ARBA00023237"/>
    </source>
</evidence>
<dbReference type="InterPro" id="IPR011659">
    <property type="entry name" value="WD40"/>
</dbReference>
<keyword evidence="5" id="KW-0732">Signal</keyword>
<dbReference type="CDD" id="cd07185">
    <property type="entry name" value="OmpA_C-like"/>
    <property type="match status" value="1"/>
</dbReference>
<dbReference type="InterPro" id="IPR006664">
    <property type="entry name" value="OMP_bac"/>
</dbReference>
<dbReference type="InterPro" id="IPR050330">
    <property type="entry name" value="Bact_OuterMem_StrucFunc"/>
</dbReference>
<sequence>MKRIVLLIVILFQITAFAQSNRKRADGYFEDFKFKKAIVYYERAASKGKKVDPEVMKGLADSYFYVAEYKKAKEWYEKLYADDIEAVDEPAFIRYIQSLKSSKEYEAADALIKSYYKDNLERMRLIEFQQQHLDSLLANEPQFRVENLLINSSKSDFAPAYYENSIVFASSRDTTKFMQRNYSWNNQPFLDPYIAMIDQSTGQLRNTKKFLENMDSSFHEATMTFSSDFKTVYFTRNYATKRKLKVNKNGVSNIQILKGTIEDGKIIDVVSLNFNSKEYSCGHPSLSPSGTHLYFASDMPGGFGGSDIYVSEIKPDGTMGTPINLGSYINTPGREMFPFVIGEDLYFSSDTHYGLGGLDIFNAEQKSFTKYTMPVNLGRPINSNMDDFAYIENESVASGYFSSNRAMGKGDDDIYYYELLAPKAYQLYSGQIMDKDANSPIPFATIKVYNERNVLEKEIVANDKGEYSLKLPLESEYTIIFIKPGYTQHTSVVKTMNTPNLESKKNLVLLVSFDQFVVKEGNVEKIKVNPIFFESFKYAITPQAEVELKKIILAMNSFPKIRIRIESHTDSRGPDLLNYKLSNQRARSTYDYLIANGIDPSRIESAIGYGETELRNYCINGVKCTEDEHLINRRSDFIIVSK</sequence>
<reference evidence="7 8" key="1">
    <citation type="submission" date="2019-07" db="EMBL/GenBank/DDBJ databases">
        <title>Genomic Encyclopedia of Archaeal and Bacterial Type Strains, Phase II (KMG-II): from individual species to whole genera.</title>
        <authorList>
            <person name="Goeker M."/>
        </authorList>
    </citation>
    <scope>NUCLEOTIDE SEQUENCE [LARGE SCALE GENOMIC DNA]</scope>
    <source>
        <strain evidence="7 8">DSM 17527</strain>
    </source>
</reference>